<evidence type="ECO:0000313" key="3">
    <source>
        <dbReference type="Proteomes" id="UP000580250"/>
    </source>
</evidence>
<accession>A0A6V7WPG4</accession>
<dbReference type="EMBL" id="CAJEWN010000714">
    <property type="protein sequence ID" value="CAD2188806.1"/>
    <property type="molecule type" value="Genomic_DNA"/>
</dbReference>
<keyword evidence="1" id="KW-0812">Transmembrane</keyword>
<organism evidence="2 3">
    <name type="scientific">Meloidogyne enterolobii</name>
    <name type="common">Root-knot nematode worm</name>
    <name type="synonym">Meloidogyne mayaguensis</name>
    <dbReference type="NCBI Taxonomy" id="390850"/>
    <lineage>
        <taxon>Eukaryota</taxon>
        <taxon>Metazoa</taxon>
        <taxon>Ecdysozoa</taxon>
        <taxon>Nematoda</taxon>
        <taxon>Chromadorea</taxon>
        <taxon>Rhabditida</taxon>
        <taxon>Tylenchina</taxon>
        <taxon>Tylenchomorpha</taxon>
        <taxon>Tylenchoidea</taxon>
        <taxon>Meloidogynidae</taxon>
        <taxon>Meloidogyninae</taxon>
        <taxon>Meloidogyne</taxon>
    </lineage>
</organism>
<proteinExistence type="predicted"/>
<name>A0A6V7WPG4_MELEN</name>
<evidence type="ECO:0000313" key="2">
    <source>
        <dbReference type="EMBL" id="CAD2188806.1"/>
    </source>
</evidence>
<gene>
    <name evidence="2" type="ORF">MENT_LOCUS41479</name>
</gene>
<keyword evidence="1" id="KW-0472">Membrane</keyword>
<dbReference type="AlphaFoldDB" id="A0A6V7WPG4"/>
<feature type="transmembrane region" description="Helical" evidence="1">
    <location>
        <begin position="22"/>
        <end position="44"/>
    </location>
</feature>
<keyword evidence="1" id="KW-1133">Transmembrane helix</keyword>
<sequence>MFLSHNCTTTKLPFNFNIRPQILIVNISYLIFNFMAIFFPYNIFSPNPYINLRTITELE</sequence>
<evidence type="ECO:0000256" key="1">
    <source>
        <dbReference type="SAM" id="Phobius"/>
    </source>
</evidence>
<dbReference type="Proteomes" id="UP000580250">
    <property type="component" value="Unassembled WGS sequence"/>
</dbReference>
<protein>
    <submittedName>
        <fullName evidence="2">Uncharacterized protein</fullName>
    </submittedName>
</protein>
<reference evidence="2 3" key="1">
    <citation type="submission" date="2020-08" db="EMBL/GenBank/DDBJ databases">
        <authorList>
            <person name="Koutsovoulos G."/>
            <person name="Danchin GJ E."/>
        </authorList>
    </citation>
    <scope>NUCLEOTIDE SEQUENCE [LARGE SCALE GENOMIC DNA]</scope>
</reference>
<comment type="caution">
    <text evidence="2">The sequence shown here is derived from an EMBL/GenBank/DDBJ whole genome shotgun (WGS) entry which is preliminary data.</text>
</comment>